<proteinExistence type="predicted"/>
<dbReference type="Proteomes" id="UP001633002">
    <property type="component" value="Unassembled WGS sequence"/>
</dbReference>
<comment type="caution">
    <text evidence="2">The sequence shown here is derived from an EMBL/GenBank/DDBJ whole genome shotgun (WGS) entry which is preliminary data.</text>
</comment>
<dbReference type="Pfam" id="PF00078">
    <property type="entry name" value="RVT_1"/>
    <property type="match status" value="1"/>
</dbReference>
<sequence>MLPGLVSGQQTGFVSGRNIFDNILALKLGEKWAVESNQPAIFLKLDFVKAYDRIRHAFLWETLSKMSFSDKVFRLIQGLMRDAAATVHHDGDFTEDFPVTRGMTQVYKCHAATKENFIAAKEIIESFERISETQLILLSWQNRIIVLKHALATMPVDILLMTLGLTTNGYKMLDMICWRFLWGLNKDGSYKKPLISWNRIYQDKDDGVLGLRTFKDQAQTLKMRLISKILDGSVCEWAHFARALLHTNFMKKKKHREKTRLAKEILLLEDVGRIQISKTLKNMLSGWCA</sequence>
<reference evidence="2 3" key="1">
    <citation type="submission" date="2024-09" db="EMBL/GenBank/DDBJ databases">
        <title>Chromosome-scale assembly of Riccia sorocarpa.</title>
        <authorList>
            <person name="Paukszto L."/>
        </authorList>
    </citation>
    <scope>NUCLEOTIDE SEQUENCE [LARGE SCALE GENOMIC DNA]</scope>
    <source>
        <strain evidence="2">LP-2024</strain>
        <tissue evidence="2">Aerial parts of the thallus</tissue>
    </source>
</reference>
<evidence type="ECO:0000313" key="3">
    <source>
        <dbReference type="Proteomes" id="UP001633002"/>
    </source>
</evidence>
<dbReference type="PANTHER" id="PTHR33116:SF78">
    <property type="entry name" value="OS12G0587133 PROTEIN"/>
    <property type="match status" value="1"/>
</dbReference>
<evidence type="ECO:0000313" key="2">
    <source>
        <dbReference type="EMBL" id="KAL3696513.1"/>
    </source>
</evidence>
<dbReference type="EMBL" id="JBJQOH010000002">
    <property type="protein sequence ID" value="KAL3696513.1"/>
    <property type="molecule type" value="Genomic_DNA"/>
</dbReference>
<keyword evidence="3" id="KW-1185">Reference proteome</keyword>
<name>A0ABD3HYG4_9MARC</name>
<evidence type="ECO:0000259" key="1">
    <source>
        <dbReference type="Pfam" id="PF00078"/>
    </source>
</evidence>
<gene>
    <name evidence="2" type="ORF">R1sor_010589</name>
</gene>
<organism evidence="2 3">
    <name type="scientific">Riccia sorocarpa</name>
    <dbReference type="NCBI Taxonomy" id="122646"/>
    <lineage>
        <taxon>Eukaryota</taxon>
        <taxon>Viridiplantae</taxon>
        <taxon>Streptophyta</taxon>
        <taxon>Embryophyta</taxon>
        <taxon>Marchantiophyta</taxon>
        <taxon>Marchantiopsida</taxon>
        <taxon>Marchantiidae</taxon>
        <taxon>Marchantiales</taxon>
        <taxon>Ricciaceae</taxon>
        <taxon>Riccia</taxon>
    </lineage>
</organism>
<protein>
    <recommendedName>
        <fullName evidence="1">Reverse transcriptase domain-containing protein</fullName>
    </recommendedName>
</protein>
<dbReference type="AlphaFoldDB" id="A0ABD3HYG4"/>
<dbReference type="PANTHER" id="PTHR33116">
    <property type="entry name" value="REVERSE TRANSCRIPTASE ZINC-BINDING DOMAIN-CONTAINING PROTEIN-RELATED-RELATED"/>
    <property type="match status" value="1"/>
</dbReference>
<feature type="domain" description="Reverse transcriptase" evidence="1">
    <location>
        <begin position="6"/>
        <end position="105"/>
    </location>
</feature>
<accession>A0ABD3HYG4</accession>
<dbReference type="InterPro" id="IPR000477">
    <property type="entry name" value="RT_dom"/>
</dbReference>